<evidence type="ECO:0000256" key="6">
    <source>
        <dbReference type="ARBA" id="ARBA00022666"/>
    </source>
</evidence>
<dbReference type="AlphaFoldDB" id="F1Z6I8"/>
<dbReference type="SUPFAM" id="SSF51197">
    <property type="entry name" value="Clavaminate synthase-like"/>
    <property type="match status" value="1"/>
</dbReference>
<evidence type="ECO:0000256" key="1">
    <source>
        <dbReference type="ARBA" id="ARBA00001954"/>
    </source>
</evidence>
<dbReference type="InterPro" id="IPR027443">
    <property type="entry name" value="IPNS-like_sf"/>
</dbReference>
<dbReference type="RefSeq" id="WP_008069937.1">
    <property type="nucleotide sequence ID" value="NZ_AQWK01000003.1"/>
</dbReference>
<dbReference type="Pfam" id="PF14226">
    <property type="entry name" value="DIOX_N"/>
    <property type="match status" value="1"/>
</dbReference>
<dbReference type="InterPro" id="IPR005123">
    <property type="entry name" value="Oxoglu/Fe-dep_dioxygenase_dom"/>
</dbReference>
<comment type="catalytic activity">
    <reaction evidence="9">
        <text>2-oxoglutarate + O2 + 2 H(+) = ethene + 3 CO2 + H2O</text>
        <dbReference type="Rhea" id="RHEA:31523"/>
        <dbReference type="ChEBI" id="CHEBI:15377"/>
        <dbReference type="ChEBI" id="CHEBI:15378"/>
        <dbReference type="ChEBI" id="CHEBI:15379"/>
        <dbReference type="ChEBI" id="CHEBI:16526"/>
        <dbReference type="ChEBI" id="CHEBI:16810"/>
        <dbReference type="ChEBI" id="CHEBI:18153"/>
        <dbReference type="EC" id="1.13.12.19"/>
    </reaction>
</comment>
<evidence type="ECO:0000256" key="10">
    <source>
        <dbReference type="ARBA" id="ARBA00049359"/>
    </source>
</evidence>
<dbReference type="EC" id="1.14.20.7" evidence="3"/>
<dbReference type="EC" id="1.13.12.19" evidence="4"/>
<dbReference type="InParanoid" id="F1Z6I8"/>
<organism evidence="13 14">
    <name type="scientific">Novosphingobium nitrogenifigens DSM 19370</name>
    <dbReference type="NCBI Taxonomy" id="983920"/>
    <lineage>
        <taxon>Bacteria</taxon>
        <taxon>Pseudomonadati</taxon>
        <taxon>Pseudomonadota</taxon>
        <taxon>Alphaproteobacteria</taxon>
        <taxon>Sphingomonadales</taxon>
        <taxon>Sphingomonadaceae</taxon>
        <taxon>Novosphingobium</taxon>
    </lineage>
</organism>
<dbReference type="GO" id="GO:0046872">
    <property type="term" value="F:metal ion binding"/>
    <property type="evidence" value="ECO:0007669"/>
    <property type="project" value="UniProtKB-KW"/>
</dbReference>
<evidence type="ECO:0000256" key="7">
    <source>
        <dbReference type="ARBA" id="ARBA00031011"/>
    </source>
</evidence>
<dbReference type="PRINTS" id="PR00682">
    <property type="entry name" value="IPNSYNTHASE"/>
</dbReference>
<evidence type="ECO:0000256" key="2">
    <source>
        <dbReference type="ARBA" id="ARBA00004767"/>
    </source>
</evidence>
<dbReference type="EMBL" id="AEWJ01000025">
    <property type="protein sequence ID" value="EGD59648.1"/>
    <property type="molecule type" value="Genomic_DNA"/>
</dbReference>
<protein>
    <recommendedName>
        <fullName evidence="5">2-oxoglutarate-dependent ethylene/succinate-forming enzyme</fullName>
        <ecNumber evidence="4">1.13.12.19</ecNumber>
        <ecNumber evidence="3">1.14.20.7</ecNumber>
    </recommendedName>
    <alternativeName>
        <fullName evidence="7">2-oxoglutarate dioxygenase (ethylene-forming)</fullName>
    </alternativeName>
    <alternativeName>
        <fullName evidence="8">2-oxoglutarate/L-arginine monooxygenase/decarboxylase (succinate-forming)</fullName>
    </alternativeName>
</protein>
<dbReference type="Gene3D" id="2.60.120.330">
    <property type="entry name" value="B-lactam Antibiotic, Isopenicillin N Synthase, Chain"/>
    <property type="match status" value="1"/>
</dbReference>
<feature type="domain" description="Fe2OG dioxygenase" evidence="12">
    <location>
        <begin position="170"/>
        <end position="275"/>
    </location>
</feature>
<dbReference type="PANTHER" id="PTHR47990">
    <property type="entry name" value="2-OXOGLUTARATE (2OG) AND FE(II)-DEPENDENT OXYGENASE SUPERFAMILY PROTEIN-RELATED"/>
    <property type="match status" value="1"/>
</dbReference>
<keyword evidence="11" id="KW-0408">Iron</keyword>
<sequence length="315" mass="34298">MSGTITIPVLSGQKLFAGDPAEIAALRRAAERHGFLYLVDHGIDPALIAGVFEQAHAFFARPDADKDAVHLDRTRHRLGWEPLKAQTLEEGSPPDLKEGFYVGPDVTADDPRVLAGRFGVGPNQWPGDMPEFQATMNAYFTAAASLAADVMGALALALDLPGDYFDDFNRDASCRLRLLHYPPQPANPQPGEKGCGAHTDFGSVTLLLQDEAGGLQVQDVVTGEWIDAPPIAGAYVVNLGDLIARWTNHRFQSNPHRVINRSGKERYSVPFFFTGNPDYVVECLPTCLAPGETPKYPPITTERHLAESYARTYGG</sequence>
<dbReference type="GO" id="GO:0009693">
    <property type="term" value="P:ethylene biosynthetic process"/>
    <property type="evidence" value="ECO:0007669"/>
    <property type="project" value="UniProtKB-KW"/>
</dbReference>
<evidence type="ECO:0000313" key="14">
    <source>
        <dbReference type="Proteomes" id="UP000004728"/>
    </source>
</evidence>
<dbReference type="Pfam" id="PF03171">
    <property type="entry name" value="2OG-FeII_Oxy"/>
    <property type="match status" value="1"/>
</dbReference>
<comment type="pathway">
    <text evidence="2">Alkene biosynthesis; ethylene biosynthesis via 2-oxoglutarate.</text>
</comment>
<evidence type="ECO:0000256" key="8">
    <source>
        <dbReference type="ARBA" id="ARBA00031282"/>
    </source>
</evidence>
<evidence type="ECO:0000256" key="5">
    <source>
        <dbReference type="ARBA" id="ARBA00019045"/>
    </source>
</evidence>
<dbReference type="PROSITE" id="PS51471">
    <property type="entry name" value="FE2OG_OXY"/>
    <property type="match status" value="1"/>
</dbReference>
<evidence type="ECO:0000256" key="4">
    <source>
        <dbReference type="ARBA" id="ARBA00012531"/>
    </source>
</evidence>
<reference evidence="13 14" key="1">
    <citation type="journal article" date="2012" name="J. Bacteriol.">
        <title>Draft Genome Sequence of Novosphingobium nitrogenifigens Y88T.</title>
        <authorList>
            <person name="Strabala T.J."/>
            <person name="Macdonald L."/>
            <person name="Liu V."/>
            <person name="Smit A.M."/>
        </authorList>
    </citation>
    <scope>NUCLEOTIDE SEQUENCE [LARGE SCALE GENOMIC DNA]</scope>
    <source>
        <strain evidence="13 14">DSM 19370</strain>
    </source>
</reference>
<proteinExistence type="inferred from homology"/>
<keyword evidence="11" id="KW-0479">Metal-binding</keyword>
<dbReference type="InterPro" id="IPR044861">
    <property type="entry name" value="IPNS-like_FE2OG_OXY"/>
</dbReference>
<dbReference type="OrthoDB" id="21825at2"/>
<evidence type="ECO:0000256" key="9">
    <source>
        <dbReference type="ARBA" id="ARBA00047725"/>
    </source>
</evidence>
<keyword evidence="14" id="KW-1185">Reference proteome</keyword>
<dbReference type="HOGENOM" id="CLU_010119_6_3_5"/>
<dbReference type="STRING" id="983920.Y88_2432"/>
<comment type="similarity">
    <text evidence="11">Belongs to the iron/ascorbate-dependent oxidoreductase family.</text>
</comment>
<dbReference type="GO" id="GO:0102276">
    <property type="term" value="F:2-oxoglutarate oxygenase/decarboxylase (ethylene-forming) activity"/>
    <property type="evidence" value="ECO:0007669"/>
    <property type="project" value="UniProtKB-EC"/>
</dbReference>
<evidence type="ECO:0000256" key="11">
    <source>
        <dbReference type="RuleBase" id="RU003682"/>
    </source>
</evidence>
<gene>
    <name evidence="13" type="ORF">Y88_2432</name>
</gene>
<keyword evidence="6" id="KW-0266">Ethylene biosynthesis</keyword>
<comment type="catalytic activity">
    <reaction evidence="10">
        <text>L-arginine + 2-oxoglutarate + O2 = guanidine + L-glutamate 5-semialdehyde + succinate + CO2</text>
        <dbReference type="Rhea" id="RHEA:31535"/>
        <dbReference type="ChEBI" id="CHEBI:15379"/>
        <dbReference type="ChEBI" id="CHEBI:16526"/>
        <dbReference type="ChEBI" id="CHEBI:16810"/>
        <dbReference type="ChEBI" id="CHEBI:30031"/>
        <dbReference type="ChEBI" id="CHEBI:30087"/>
        <dbReference type="ChEBI" id="CHEBI:32682"/>
        <dbReference type="ChEBI" id="CHEBI:58066"/>
        <dbReference type="EC" id="1.14.20.7"/>
    </reaction>
</comment>
<dbReference type="InterPro" id="IPR050231">
    <property type="entry name" value="Iron_ascorbate_oxido_reductase"/>
</dbReference>
<accession>F1Z6I8</accession>
<evidence type="ECO:0000313" key="13">
    <source>
        <dbReference type="EMBL" id="EGD59648.1"/>
    </source>
</evidence>
<comment type="caution">
    <text evidence="13">The sequence shown here is derived from an EMBL/GenBank/DDBJ whole genome shotgun (WGS) entry which is preliminary data.</text>
</comment>
<comment type="cofactor">
    <cofactor evidence="1">
        <name>Fe(2+)</name>
        <dbReference type="ChEBI" id="CHEBI:29033"/>
    </cofactor>
</comment>
<evidence type="ECO:0000259" key="12">
    <source>
        <dbReference type="PROSITE" id="PS51471"/>
    </source>
</evidence>
<dbReference type="InterPro" id="IPR026992">
    <property type="entry name" value="DIOX_N"/>
</dbReference>
<name>F1Z6I8_9SPHN</name>
<evidence type="ECO:0000256" key="3">
    <source>
        <dbReference type="ARBA" id="ARBA00012293"/>
    </source>
</evidence>
<keyword evidence="11" id="KW-0560">Oxidoreductase</keyword>
<dbReference type="eggNOG" id="COG3491">
    <property type="taxonomic scope" value="Bacteria"/>
</dbReference>
<dbReference type="Proteomes" id="UP000004728">
    <property type="component" value="Unassembled WGS sequence"/>
</dbReference>